<feature type="transmembrane region" description="Helical" evidence="8">
    <location>
        <begin position="12"/>
        <end position="28"/>
    </location>
</feature>
<keyword evidence="7" id="KW-0479">Metal-binding</keyword>
<dbReference type="EMBL" id="SMAB01000015">
    <property type="protein sequence ID" value="TCS80793.1"/>
    <property type="molecule type" value="Genomic_DNA"/>
</dbReference>
<dbReference type="EC" id="3.1.4.-" evidence="6"/>
<evidence type="ECO:0000256" key="8">
    <source>
        <dbReference type="SAM" id="Phobius"/>
    </source>
</evidence>
<dbReference type="InterPro" id="IPR049553">
    <property type="entry name" value="GdpP-like_PAS"/>
</dbReference>
<feature type="binding site" evidence="7">
    <location>
        <position position="342"/>
    </location>
    <ligand>
        <name>Mn(2+)</name>
        <dbReference type="ChEBI" id="CHEBI:29035"/>
        <label>1</label>
    </ligand>
</feature>
<dbReference type="PANTHER" id="PTHR47618">
    <property type="entry name" value="BIFUNCTIONAL OLIGORIBONUCLEASE AND PAP PHOSPHATASE NRNA"/>
    <property type="match status" value="1"/>
</dbReference>
<keyword evidence="7" id="KW-0464">Manganese</keyword>
<dbReference type="GO" id="GO:0016787">
    <property type="term" value="F:hydrolase activity"/>
    <property type="evidence" value="ECO:0007669"/>
    <property type="project" value="UniProtKB-UniRule"/>
</dbReference>
<dbReference type="InterPro" id="IPR014528">
    <property type="entry name" value="GdpP/PdeA"/>
</dbReference>
<dbReference type="AlphaFoldDB" id="A0A4R3KCT0"/>
<dbReference type="Pfam" id="PF21370">
    <property type="entry name" value="PAS_GdpP"/>
    <property type="match status" value="1"/>
</dbReference>
<feature type="binding site" evidence="7">
    <location>
        <position position="439"/>
    </location>
    <ligand>
        <name>Mn(2+)</name>
        <dbReference type="ChEBI" id="CHEBI:29035"/>
        <label>2</label>
    </ligand>
</feature>
<feature type="binding site" evidence="7">
    <location>
        <position position="415"/>
    </location>
    <ligand>
        <name>Mn(2+)</name>
        <dbReference type="ChEBI" id="CHEBI:29035"/>
        <label>1</label>
    </ligand>
</feature>
<feature type="binding site" evidence="7">
    <location>
        <position position="346"/>
    </location>
    <ligand>
        <name>Mn(2+)</name>
        <dbReference type="ChEBI" id="CHEBI:29035"/>
        <label>1</label>
    </ligand>
</feature>
<dbReference type="InterPro" id="IPR035965">
    <property type="entry name" value="PAS-like_dom_sf"/>
</dbReference>
<dbReference type="SMART" id="SM00267">
    <property type="entry name" value="GGDEF"/>
    <property type="match status" value="1"/>
</dbReference>
<dbReference type="SUPFAM" id="SSF55785">
    <property type="entry name" value="PYP-like sensor domain (PAS domain)"/>
    <property type="match status" value="1"/>
</dbReference>
<dbReference type="GO" id="GO:0046872">
    <property type="term" value="F:metal ion binding"/>
    <property type="evidence" value="ECO:0007669"/>
    <property type="project" value="UniProtKB-KW"/>
</dbReference>
<keyword evidence="3 8" id="KW-0812">Transmembrane</keyword>
<comment type="subcellular location">
    <subcellularLocation>
        <location evidence="1">Cell membrane</location>
        <topology evidence="1">Multi-pass membrane protein</topology>
    </subcellularLocation>
</comment>
<dbReference type="Pfam" id="PF02272">
    <property type="entry name" value="DHHA1"/>
    <property type="match status" value="1"/>
</dbReference>
<dbReference type="PANTHER" id="PTHR47618:SF2">
    <property type="entry name" value="CYCLIC-DI-AMP PHOSPHODIESTERASE GDPP"/>
    <property type="match status" value="1"/>
</dbReference>
<dbReference type="GO" id="GO:0005886">
    <property type="term" value="C:plasma membrane"/>
    <property type="evidence" value="ECO:0007669"/>
    <property type="project" value="UniProtKB-SubCell"/>
</dbReference>
<dbReference type="OrthoDB" id="9759476at2"/>
<dbReference type="InterPro" id="IPR000160">
    <property type="entry name" value="GGDEF_dom"/>
</dbReference>
<evidence type="ECO:0000256" key="1">
    <source>
        <dbReference type="ARBA" id="ARBA00004651"/>
    </source>
</evidence>
<dbReference type="GO" id="GO:0003676">
    <property type="term" value="F:nucleic acid binding"/>
    <property type="evidence" value="ECO:0007669"/>
    <property type="project" value="UniProtKB-UniRule"/>
</dbReference>
<dbReference type="FunFam" id="3.90.1640.10:FF:000002">
    <property type="entry name" value="Cyclic-di-AMP phosphodiesterase"/>
    <property type="match status" value="1"/>
</dbReference>
<evidence type="ECO:0000256" key="6">
    <source>
        <dbReference type="PIRNR" id="PIRNR026583"/>
    </source>
</evidence>
<evidence type="ECO:0000256" key="2">
    <source>
        <dbReference type="ARBA" id="ARBA00022475"/>
    </source>
</evidence>
<protein>
    <recommendedName>
        <fullName evidence="6">Cyclic-di-AMP phosphodiesterase</fullName>
        <ecNumber evidence="6">3.1.4.-</ecNumber>
    </recommendedName>
</protein>
<evidence type="ECO:0000256" key="3">
    <source>
        <dbReference type="ARBA" id="ARBA00022692"/>
    </source>
</evidence>
<dbReference type="InterPro" id="IPR051319">
    <property type="entry name" value="Oligoribo/pAp-PDE_c-di-AMP_PDE"/>
</dbReference>
<dbReference type="Pfam" id="PF01368">
    <property type="entry name" value="DHH"/>
    <property type="match status" value="1"/>
</dbReference>
<dbReference type="InterPro" id="IPR038763">
    <property type="entry name" value="DHH_sf"/>
</dbReference>
<feature type="domain" description="GGDEF" evidence="9">
    <location>
        <begin position="171"/>
        <end position="299"/>
    </location>
</feature>
<name>A0A4R3KCT0_9BACI</name>
<keyword evidence="11" id="KW-1185">Reference proteome</keyword>
<dbReference type="Gene3D" id="3.10.310.30">
    <property type="match status" value="1"/>
</dbReference>
<comment type="cofactor">
    <cofactor evidence="7">
        <name>Mn(2+)</name>
        <dbReference type="ChEBI" id="CHEBI:29035"/>
    </cofactor>
    <text evidence="7">For phosphodiesterase activity, probably binds 2 Mn(2+) per subunit.</text>
</comment>
<feature type="binding site" evidence="7">
    <location>
        <position position="415"/>
    </location>
    <ligand>
        <name>Mn(2+)</name>
        <dbReference type="ChEBI" id="CHEBI:29035"/>
        <label>2</label>
    </ligand>
</feature>
<proteinExistence type="inferred from homology"/>
<accession>A0A4R3KCT0</accession>
<keyword evidence="6" id="KW-0378">Hydrolase</keyword>
<dbReference type="Gene3D" id="3.90.1640.10">
    <property type="entry name" value="inorganic pyrophosphatase (n-terminal core)"/>
    <property type="match status" value="1"/>
</dbReference>
<evidence type="ECO:0000256" key="4">
    <source>
        <dbReference type="ARBA" id="ARBA00022989"/>
    </source>
</evidence>
<feature type="binding site" evidence="7">
    <location>
        <position position="494"/>
    </location>
    <ligand>
        <name>Mn(2+)</name>
        <dbReference type="ChEBI" id="CHEBI:29035"/>
        <label>2</label>
    </ligand>
</feature>
<evidence type="ECO:0000313" key="10">
    <source>
        <dbReference type="EMBL" id="TCS80793.1"/>
    </source>
</evidence>
<dbReference type="SUPFAM" id="SSF64182">
    <property type="entry name" value="DHH phosphoesterases"/>
    <property type="match status" value="1"/>
</dbReference>
<reference evidence="10 11" key="1">
    <citation type="submission" date="2019-03" db="EMBL/GenBank/DDBJ databases">
        <title>Genomic Encyclopedia of Type Strains, Phase IV (KMG-IV): sequencing the most valuable type-strain genomes for metagenomic binning, comparative biology and taxonomic classification.</title>
        <authorList>
            <person name="Goeker M."/>
        </authorList>
    </citation>
    <scope>NUCLEOTIDE SEQUENCE [LARGE SCALE GENOMIC DNA]</scope>
    <source>
        <strain evidence="10 11">DSM 23802</strain>
    </source>
</reference>
<dbReference type="InterPro" id="IPR003156">
    <property type="entry name" value="DHHA1_dom"/>
</dbReference>
<keyword evidence="4 8" id="KW-1133">Transmembrane helix</keyword>
<keyword evidence="2 6" id="KW-1003">Cell membrane</keyword>
<gene>
    <name evidence="10" type="ORF">EDD72_11520</name>
</gene>
<feature type="binding site" evidence="7">
    <location>
        <position position="348"/>
    </location>
    <ligand>
        <name>Mn(2+)</name>
        <dbReference type="ChEBI" id="CHEBI:29035"/>
        <label>2</label>
    </ligand>
</feature>
<evidence type="ECO:0000256" key="5">
    <source>
        <dbReference type="ARBA" id="ARBA00023136"/>
    </source>
</evidence>
<comment type="caution">
    <text evidence="10">The sequence shown here is derived from an EMBL/GenBank/DDBJ whole genome shotgun (WGS) entry which is preliminary data.</text>
</comment>
<dbReference type="PIRSF" id="PIRSF026583">
    <property type="entry name" value="YybT"/>
    <property type="match status" value="1"/>
</dbReference>
<evidence type="ECO:0000313" key="11">
    <source>
        <dbReference type="Proteomes" id="UP000295788"/>
    </source>
</evidence>
<evidence type="ECO:0000256" key="7">
    <source>
        <dbReference type="PIRSR" id="PIRSR026583-50"/>
    </source>
</evidence>
<comment type="similarity">
    <text evidence="6">Belongs to the GdpP/PdeA phosphodiesterase family.</text>
</comment>
<dbReference type="Pfam" id="PF24898">
    <property type="entry name" value="GGDEF_GdpP"/>
    <property type="match status" value="1"/>
</dbReference>
<sequence length="651" mass="73087">MPKFSLSRFAKNYLLVFSLFGLILIGIIAIDHWLLAVVFLILLILLINYLYQTQVRFQKELQKYISTISHRVKRAGSDVLQTIPVGTVLYDEAGNIEWFNPYFQILVGNQELIGKPLAEIFPSLEWDSAARKQTIPYQDKTYQIEMNKEERLLYITDITEYRQLQEKYQNTRPVFGIIHLDNLDEVAQGLDELSRSILLTEVVSLINDWATELDIYLRRYAADKFWIVMTEHVLKKLETTRFDILDRIREMTSDNKIPLTLSIGIGAGVESLIELGQITQSSLDIALGRGGDQAAVKAGDRLSFYGGKTNAVEKRNRVRARVISQSLKDLIRESDTVLIMGHKTPDMDAIGASIGVLKAVHIHGKTGYIVLDDANPSILTLLDEIHRHEKLPQYFITPERALNMVTAKTLLVMVDTHKPSLTIEPKIVAACRRIVVIDHHRRGEEIVKDPVLMYIEPYASSTSELVTELLQYQSDQIEMDRLEATALLAGIVVDTKSFAFRTGARTFEAASFLRRNSADPALVQKLLKEDIEHFIQRAELVKKARIAFDHIAIAVAKEKLGQLLIAQTADTLLNMSGIFASFVISVRPDGLVGISARSLGQINVQTIMERLGGGGHLTNAAVQLEGIDVEEAESRLMEVLTEVQKEGGLSV</sequence>
<organism evidence="10 11">
    <name type="scientific">Tepidibacillus fermentans</name>
    <dbReference type="NCBI Taxonomy" id="1281767"/>
    <lineage>
        <taxon>Bacteria</taxon>
        <taxon>Bacillati</taxon>
        <taxon>Bacillota</taxon>
        <taxon>Bacilli</taxon>
        <taxon>Bacillales</taxon>
        <taxon>Bacillaceae</taxon>
        <taxon>Tepidibacillus</taxon>
    </lineage>
</organism>
<dbReference type="InterPro" id="IPR001667">
    <property type="entry name" value="DDH_dom"/>
</dbReference>
<dbReference type="Proteomes" id="UP000295788">
    <property type="component" value="Unassembled WGS sequence"/>
</dbReference>
<keyword evidence="5 6" id="KW-0472">Membrane</keyword>
<dbReference type="Gene3D" id="3.30.450.20">
    <property type="entry name" value="PAS domain"/>
    <property type="match status" value="1"/>
</dbReference>
<dbReference type="RefSeq" id="WP_132769588.1">
    <property type="nucleotide sequence ID" value="NZ_SMAB01000015.1"/>
</dbReference>
<comment type="catalytic activity">
    <reaction evidence="6">
        <text>3',3'-c-di-AMP + H2O = 5'-O-phosphonoadenylyl-(3'-&gt;5')-adenosine + H(+)</text>
        <dbReference type="Rhea" id="RHEA:54420"/>
        <dbReference type="ChEBI" id="CHEBI:15377"/>
        <dbReference type="ChEBI" id="CHEBI:15378"/>
        <dbReference type="ChEBI" id="CHEBI:71500"/>
        <dbReference type="ChEBI" id="CHEBI:138171"/>
    </reaction>
</comment>
<dbReference type="PROSITE" id="PS50887">
    <property type="entry name" value="GGDEF"/>
    <property type="match status" value="1"/>
</dbReference>
<evidence type="ECO:0000259" key="9">
    <source>
        <dbReference type="PROSITE" id="PS50887"/>
    </source>
</evidence>
<comment type="function">
    <text evidence="6">Has phosphodiesterase (PDE) activity against cyclic-di-AMP (c-di-AMP).</text>
</comment>
<dbReference type="GO" id="GO:0106409">
    <property type="term" value="F:cyclic-di-AMP phosphodiesterase activity"/>
    <property type="evidence" value="ECO:0007669"/>
    <property type="project" value="RHEA"/>
</dbReference>